<accession>A0A1B7M2L7</accession>
<dbReference type="STRING" id="1837282.A6F49_04680"/>
<dbReference type="RefSeq" id="WP_043055542.1">
    <property type="nucleotide sequence ID" value="NZ_LXEY01000008.1"/>
</dbReference>
<dbReference type="AlphaFoldDB" id="A0A1B7M2L7"/>
<evidence type="ECO:0000313" key="3">
    <source>
        <dbReference type="Proteomes" id="UP000078292"/>
    </source>
</evidence>
<keyword evidence="1" id="KW-0472">Membrane</keyword>
<feature type="transmembrane region" description="Helical" evidence="1">
    <location>
        <begin position="52"/>
        <end position="79"/>
    </location>
</feature>
<protein>
    <submittedName>
        <fullName evidence="2">Uncharacterized protein</fullName>
    </submittedName>
</protein>
<evidence type="ECO:0000256" key="1">
    <source>
        <dbReference type="SAM" id="Phobius"/>
    </source>
</evidence>
<comment type="caution">
    <text evidence="2">The sequence shown here is derived from an EMBL/GenBank/DDBJ whole genome shotgun (WGS) entry which is preliminary data.</text>
</comment>
<dbReference type="EMBL" id="LXEY01000008">
    <property type="protein sequence ID" value="OAV62805.1"/>
    <property type="molecule type" value="Genomic_DNA"/>
</dbReference>
<dbReference type="Proteomes" id="UP000078292">
    <property type="component" value="Unassembled WGS sequence"/>
</dbReference>
<keyword evidence="1" id="KW-1133">Transmembrane helix</keyword>
<evidence type="ECO:0000313" key="2">
    <source>
        <dbReference type="EMBL" id="OAV62805.1"/>
    </source>
</evidence>
<keyword evidence="3" id="KW-1185">Reference proteome</keyword>
<organism evidence="2 3">
    <name type="scientific">Enteractinococcus helveticum</name>
    <dbReference type="NCBI Taxonomy" id="1837282"/>
    <lineage>
        <taxon>Bacteria</taxon>
        <taxon>Bacillati</taxon>
        <taxon>Actinomycetota</taxon>
        <taxon>Actinomycetes</taxon>
        <taxon>Micrococcales</taxon>
        <taxon>Micrococcaceae</taxon>
    </lineage>
</organism>
<gene>
    <name evidence="2" type="ORF">A6F49_04680</name>
</gene>
<sequence length="80" mass="8888">MNTEPLEYAISHAPASWTPILWIAAILTVTSIASSVWLKLSPSDNLYDIRELVARVCILASFIAITLNFVIGLFAWLVVR</sequence>
<proteinExistence type="predicted"/>
<keyword evidence="1" id="KW-0812">Transmembrane</keyword>
<reference evidence="2 3" key="1">
    <citation type="submission" date="2016-04" db="EMBL/GenBank/DDBJ databases">
        <title>First whole genome shotgun sequence of the bacterium Enteractinococcus sp. strain UASWS1574.</title>
        <authorList>
            <person name="Crovadore J."/>
            <person name="Chablais R."/>
            <person name="Lefort F."/>
        </authorList>
    </citation>
    <scope>NUCLEOTIDE SEQUENCE [LARGE SCALE GENOMIC DNA]</scope>
    <source>
        <strain evidence="2 3">UASWS1574</strain>
    </source>
</reference>
<feature type="transmembrane region" description="Helical" evidence="1">
    <location>
        <begin position="20"/>
        <end position="40"/>
    </location>
</feature>
<name>A0A1B7M2L7_9MICC</name>